<evidence type="ECO:0000259" key="8">
    <source>
        <dbReference type="PROSITE" id="PS50847"/>
    </source>
</evidence>
<dbReference type="InterPro" id="IPR019931">
    <property type="entry name" value="LPXTG_anchor"/>
</dbReference>
<keyword evidence="9" id="KW-0269">Exonuclease</keyword>
<keyword evidence="2" id="KW-0964">Secreted</keyword>
<keyword evidence="1" id="KW-0134">Cell wall</keyword>
<organism evidence="9 10">
    <name type="scientific">Brevibacterium ravenspurgense</name>
    <dbReference type="NCBI Taxonomy" id="479117"/>
    <lineage>
        <taxon>Bacteria</taxon>
        <taxon>Bacillati</taxon>
        <taxon>Actinomycetota</taxon>
        <taxon>Actinomycetes</taxon>
        <taxon>Micrococcales</taxon>
        <taxon>Brevibacteriaceae</taxon>
        <taxon>Brevibacterium</taxon>
    </lineage>
</organism>
<dbReference type="PATRIC" id="fig|479117.4.peg.1697"/>
<comment type="caution">
    <text evidence="9">The sequence shown here is derived from an EMBL/GenBank/DDBJ whole genome shotgun (WGS) entry which is preliminary data.</text>
</comment>
<feature type="compositionally biased region" description="Pro residues" evidence="5">
    <location>
        <begin position="197"/>
        <end position="211"/>
    </location>
</feature>
<keyword evidence="9" id="KW-0540">Nuclease</keyword>
<dbReference type="SUPFAM" id="SSF56219">
    <property type="entry name" value="DNase I-like"/>
    <property type="match status" value="1"/>
</dbReference>
<evidence type="ECO:0000256" key="4">
    <source>
        <dbReference type="ARBA" id="ARBA00023088"/>
    </source>
</evidence>
<dbReference type="AlphaFoldDB" id="A0A150H6D0"/>
<feature type="domain" description="Gram-positive cocci surface proteins LPxTG" evidence="8">
    <location>
        <begin position="986"/>
        <end position="1021"/>
    </location>
</feature>
<dbReference type="NCBIfam" id="NF033681">
    <property type="entry name" value="ExeM_NucH_DNase"/>
    <property type="match status" value="1"/>
</dbReference>
<dbReference type="RefSeq" id="WP_062022398.1">
    <property type="nucleotide sequence ID" value="NZ_LQQC01000011.1"/>
</dbReference>
<keyword evidence="9" id="KW-0378">Hydrolase</keyword>
<evidence type="ECO:0000256" key="2">
    <source>
        <dbReference type="ARBA" id="ARBA00022525"/>
    </source>
</evidence>
<feature type="compositionally biased region" description="Gly residues" evidence="5">
    <location>
        <begin position="973"/>
        <end position="984"/>
    </location>
</feature>
<dbReference type="InterPro" id="IPR036691">
    <property type="entry name" value="Endo/exonu/phosph_ase_sf"/>
</dbReference>
<feature type="compositionally biased region" description="Acidic residues" evidence="5">
    <location>
        <begin position="906"/>
        <end position="926"/>
    </location>
</feature>
<feature type="region of interest" description="Disordered" evidence="5">
    <location>
        <begin position="664"/>
        <end position="689"/>
    </location>
</feature>
<feature type="signal peptide" evidence="7">
    <location>
        <begin position="1"/>
        <end position="25"/>
    </location>
</feature>
<evidence type="ECO:0000256" key="3">
    <source>
        <dbReference type="ARBA" id="ARBA00022729"/>
    </source>
</evidence>
<protein>
    <submittedName>
        <fullName evidence="9">Endonuclease/Exonuclease/phosphatase family protein</fullName>
    </submittedName>
</protein>
<dbReference type="PROSITE" id="PS50847">
    <property type="entry name" value="GRAM_POS_ANCHORING"/>
    <property type="match status" value="1"/>
</dbReference>
<feature type="compositionally biased region" description="Basic and acidic residues" evidence="5">
    <location>
        <begin position="928"/>
        <end position="938"/>
    </location>
</feature>
<dbReference type="InterPro" id="IPR005135">
    <property type="entry name" value="Endo/exonuclease/phosphatase"/>
</dbReference>
<feature type="transmembrane region" description="Helical" evidence="6">
    <location>
        <begin position="993"/>
        <end position="1012"/>
    </location>
</feature>
<feature type="compositionally biased region" description="Acidic residues" evidence="5">
    <location>
        <begin position="837"/>
        <end position="880"/>
    </location>
</feature>
<keyword evidence="6" id="KW-0472">Membrane</keyword>
<evidence type="ECO:0000313" key="9">
    <source>
        <dbReference type="EMBL" id="KXZ57689.1"/>
    </source>
</evidence>
<name>A0A150H6D0_9MICO</name>
<feature type="chain" id="PRO_5007562445" evidence="7">
    <location>
        <begin position="26"/>
        <end position="1021"/>
    </location>
</feature>
<dbReference type="GO" id="GO:0004519">
    <property type="term" value="F:endonuclease activity"/>
    <property type="evidence" value="ECO:0007669"/>
    <property type="project" value="UniProtKB-KW"/>
</dbReference>
<proteinExistence type="predicted"/>
<dbReference type="PANTHER" id="PTHR42834:SF1">
    <property type="entry name" value="ENDONUCLEASE_EXONUCLEASE_PHOSPHATASE FAMILY PROTEIN (AFU_ORTHOLOGUE AFUA_3G09210)"/>
    <property type="match status" value="1"/>
</dbReference>
<feature type="region of interest" description="Disordered" evidence="5">
    <location>
        <begin position="134"/>
        <end position="238"/>
    </location>
</feature>
<sequence length="1021" mass="105995">MKRHALLAGTAAVGLAFGSAVPVWAAPADAHISEISYPSNDADFVEIVAPAGTDLSGWIVGSVTRGGALNSDESVVTLPQGTVVGESGVHVVELPLTNSVKSGAAADGSYGASVFVVSADGNLVDFKQIGGVVGGKGVTASNSDKLPASVRGQQAEPTGAKASGKDQSIQLNCSEWESGKPTPGTAPDPSTCDAPDNPNPDEPGTPGPTDPSDPENPANLLPINTIQGTGDESPYKGKTVTTTGVVTAAYPTGGLNGYYIQTESTGGDNHDFAEGSHGIFVYSKDTVKQVKTGDNVEVTGSVSEYYGQTQISVDGGGLKKLDEAAVAPKPYEGAFPEDPAKREALEGMLVQPTGDITVTDNYSTNTYGEVGLANGTETLRQPTDVARPGSEEAKKVDAENKKKAYVLDDGGTADFFKTAKDTPLPYLSNDKPVRVGAKVTFTKPTVVGYGHDKYRLQPTGFLPDNNELTPAEFENTRADVPGVGGDMTLASFNVLNYFPTTGDTEKGCKAYTDREGNPVGSNYCTPRGAYNEENFKRQQAKIVAAINKLDASVVALEEIESSDKFGKDRDWALENLVEALNKAAGEERWAFVPSPKAIPETGDDVIRTAYIYQKAEAKPVGDSVILDDPAFHNARAPLAQKFQAVGVDNPEASEFIAVMNHFKSKGSGKGPGNEDSGDGQGNSNADRVKQAKAVKAFAEKQKEAMGTKRVFILGDLNSYTKEDPMQVFYEAGYTNVGEHFDAAPTYLFGGLTGSLDHVLASEEAMGPKAQARSAAPTAAAGAVTGAATWEINSVESVALEYSRHNYNVTNFYQPDEFRSSDHNPSIVGISTGAPAEEPGDNEGQEPGDGDDQQPGDGDGQEPEEPGDNEDPAPGDNEGQEPGDQPGDNDGQQPGEGDGQQPGEQPGDNEDPAPGDDEGQEPEEQPGDSEGRESGKESGEDASDDAAAGNEGSDDSERQPGSGGSDSHGSTASGSGGTSASGSGKGLPRTGAELTALGAGLALLAAGAAAVFASRKRAHARR</sequence>
<dbReference type="PANTHER" id="PTHR42834">
    <property type="entry name" value="ENDONUCLEASE/EXONUCLEASE/PHOSPHATASE FAMILY PROTEIN (AFU_ORTHOLOGUE AFUA_3G09210)"/>
    <property type="match status" value="1"/>
</dbReference>
<keyword evidence="10" id="KW-1185">Reference proteome</keyword>
<evidence type="ECO:0000313" key="10">
    <source>
        <dbReference type="Proteomes" id="UP000243589"/>
    </source>
</evidence>
<evidence type="ECO:0000256" key="6">
    <source>
        <dbReference type="SAM" id="Phobius"/>
    </source>
</evidence>
<evidence type="ECO:0000256" key="5">
    <source>
        <dbReference type="SAM" id="MobiDB-lite"/>
    </source>
</evidence>
<reference evidence="9 10" key="1">
    <citation type="submission" date="2016-01" db="EMBL/GenBank/DDBJ databases">
        <title>Use of Whole Genome Sequencing to ascertain that Brevibacterium massiliense (Roux, Raoult 2009) is a later heterotypic synonym of Brevibacterium ravenspurgense (Mages 2008).</title>
        <authorList>
            <person name="Bernier A.-M."/>
            <person name="Burdz T."/>
            <person name="Huynh C."/>
            <person name="Pachecho A.L."/>
            <person name="Wiebe D."/>
            <person name="Bonner C."/>
            <person name="Bernard K."/>
        </authorList>
    </citation>
    <scope>NUCLEOTIDE SEQUENCE [LARGE SCALE GENOMIC DNA]</scope>
    <source>
        <strain evidence="9 10">CCUG56047</strain>
    </source>
</reference>
<feature type="compositionally biased region" description="Low complexity" evidence="5">
    <location>
        <begin position="881"/>
        <end position="892"/>
    </location>
</feature>
<dbReference type="GO" id="GO:0004527">
    <property type="term" value="F:exonuclease activity"/>
    <property type="evidence" value="ECO:0007669"/>
    <property type="project" value="UniProtKB-KW"/>
</dbReference>
<dbReference type="CDD" id="cd10283">
    <property type="entry name" value="MnuA_DNase1-like"/>
    <property type="match status" value="1"/>
</dbReference>
<accession>A0A150H6D0</accession>
<dbReference type="CDD" id="cd04486">
    <property type="entry name" value="YhcR_OBF_like"/>
    <property type="match status" value="1"/>
</dbReference>
<dbReference type="Pfam" id="PF03372">
    <property type="entry name" value="Exo_endo_phos"/>
    <property type="match status" value="1"/>
</dbReference>
<dbReference type="InterPro" id="IPR047971">
    <property type="entry name" value="ExeM-like"/>
</dbReference>
<keyword evidence="6" id="KW-0812">Transmembrane</keyword>
<feature type="region of interest" description="Disordered" evidence="5">
    <location>
        <begin position="813"/>
        <end position="990"/>
    </location>
</feature>
<dbReference type="EMBL" id="LQQC01000011">
    <property type="protein sequence ID" value="KXZ57689.1"/>
    <property type="molecule type" value="Genomic_DNA"/>
</dbReference>
<feature type="compositionally biased region" description="Polar residues" evidence="5">
    <location>
        <begin position="165"/>
        <end position="175"/>
    </location>
</feature>
<keyword evidence="6" id="KW-1133">Transmembrane helix</keyword>
<keyword evidence="3 7" id="KW-0732">Signal</keyword>
<evidence type="ECO:0000256" key="7">
    <source>
        <dbReference type="SAM" id="SignalP"/>
    </source>
</evidence>
<keyword evidence="9" id="KW-0255">Endonuclease</keyword>
<gene>
    <name evidence="9" type="ORF">Bravens_01711</name>
</gene>
<evidence type="ECO:0000256" key="1">
    <source>
        <dbReference type="ARBA" id="ARBA00022512"/>
    </source>
</evidence>
<dbReference type="Gene3D" id="3.60.10.10">
    <property type="entry name" value="Endonuclease/exonuclease/phosphatase"/>
    <property type="match status" value="1"/>
</dbReference>
<dbReference type="Proteomes" id="UP000243589">
    <property type="component" value="Unassembled WGS sequence"/>
</dbReference>
<keyword evidence="4" id="KW-0572">Peptidoglycan-anchor</keyword>